<feature type="transmembrane region" description="Helical" evidence="1">
    <location>
        <begin position="181"/>
        <end position="205"/>
    </location>
</feature>
<gene>
    <name evidence="4" type="ORF">BaOVIS_023290</name>
</gene>
<dbReference type="Gene3D" id="3.40.30.10">
    <property type="entry name" value="Glutaredoxin"/>
    <property type="match status" value="1"/>
</dbReference>
<keyword evidence="1" id="KW-1133">Transmembrane helix</keyword>
<keyword evidence="2" id="KW-0732">Signal</keyword>
<evidence type="ECO:0000259" key="3">
    <source>
        <dbReference type="PROSITE" id="PS51352"/>
    </source>
</evidence>
<reference evidence="4" key="1">
    <citation type="submission" date="2019-12" db="EMBL/GenBank/DDBJ databases">
        <title>Genome sequence of Babesia ovis.</title>
        <authorList>
            <person name="Yamagishi J."/>
            <person name="Sevinc F."/>
            <person name="Xuan X."/>
        </authorList>
    </citation>
    <scope>NUCLEOTIDE SEQUENCE</scope>
    <source>
        <strain evidence="4">Selcuk</strain>
    </source>
</reference>
<dbReference type="PRINTS" id="PR00421">
    <property type="entry name" value="THIOREDOXIN"/>
</dbReference>
<feature type="domain" description="Thioredoxin" evidence="3">
    <location>
        <begin position="13"/>
        <end position="142"/>
    </location>
</feature>
<accession>A0A9W5TBH9</accession>
<dbReference type="AlphaFoldDB" id="A0A9W5TBH9"/>
<evidence type="ECO:0000256" key="1">
    <source>
        <dbReference type="SAM" id="Phobius"/>
    </source>
</evidence>
<dbReference type="SUPFAM" id="SSF52833">
    <property type="entry name" value="Thioredoxin-like"/>
    <property type="match status" value="1"/>
</dbReference>
<evidence type="ECO:0000313" key="4">
    <source>
        <dbReference type="EMBL" id="GFE54925.1"/>
    </source>
</evidence>
<protein>
    <submittedName>
        <fullName evidence="4">Thioredoxin domain-containing protein</fullName>
    </submittedName>
</protein>
<dbReference type="InterPro" id="IPR036249">
    <property type="entry name" value="Thioredoxin-like_sf"/>
</dbReference>
<dbReference type="OrthoDB" id="72053at2759"/>
<dbReference type="CDD" id="cd02961">
    <property type="entry name" value="PDI_a_family"/>
    <property type="match status" value="1"/>
</dbReference>
<dbReference type="Proteomes" id="UP001057455">
    <property type="component" value="Unassembled WGS sequence"/>
</dbReference>
<dbReference type="InterPro" id="IPR013766">
    <property type="entry name" value="Thioredoxin_domain"/>
</dbReference>
<name>A0A9W5TBH9_BABOV</name>
<dbReference type="GO" id="GO:0034976">
    <property type="term" value="P:response to endoplasmic reticulum stress"/>
    <property type="evidence" value="ECO:0007669"/>
    <property type="project" value="TreeGrafter"/>
</dbReference>
<proteinExistence type="predicted"/>
<dbReference type="GO" id="GO:0015035">
    <property type="term" value="F:protein-disulfide reductase activity"/>
    <property type="evidence" value="ECO:0007669"/>
    <property type="project" value="TreeGrafter"/>
</dbReference>
<keyword evidence="1" id="KW-0812">Transmembrane</keyword>
<evidence type="ECO:0000256" key="2">
    <source>
        <dbReference type="SAM" id="SignalP"/>
    </source>
</evidence>
<keyword evidence="5" id="KW-1185">Reference proteome</keyword>
<dbReference type="PROSITE" id="PS51352">
    <property type="entry name" value="THIOREDOXIN_2"/>
    <property type="match status" value="1"/>
</dbReference>
<keyword evidence="1" id="KW-0472">Membrane</keyword>
<dbReference type="GO" id="GO:0005788">
    <property type="term" value="C:endoplasmic reticulum lumen"/>
    <property type="evidence" value="ECO:0007669"/>
    <property type="project" value="TreeGrafter"/>
</dbReference>
<dbReference type="PANTHER" id="PTHR45815">
    <property type="entry name" value="PROTEIN DISULFIDE-ISOMERASE A6"/>
    <property type="match status" value="1"/>
</dbReference>
<organism evidence="4 5">
    <name type="scientific">Babesia ovis</name>
    <dbReference type="NCBI Taxonomy" id="5869"/>
    <lineage>
        <taxon>Eukaryota</taxon>
        <taxon>Sar</taxon>
        <taxon>Alveolata</taxon>
        <taxon>Apicomplexa</taxon>
        <taxon>Aconoidasida</taxon>
        <taxon>Piroplasmida</taxon>
        <taxon>Babesiidae</taxon>
        <taxon>Babesia</taxon>
    </lineage>
</organism>
<sequence>MKVLSGALALICAALAVHADNVANVHVDTGGSAVIQLTDSNFEKLTQASTGSTTGPWFVKFYAPWCSHCRQMAPAWERVAKELKGVVNVADLDATRAPNVAKRFAIKGYPTLILIDKGRMYQYKNGERTTENLVAFATTEYKKTISSPVPAPLTFMGVIIDFLITGVQEAQRIYDVAFRGFFVISSFSLILGLLLGMICSIIALAKNNSTLHAAKTARTTRKQD</sequence>
<dbReference type="EMBL" id="BLIY01000017">
    <property type="protein sequence ID" value="GFE54925.1"/>
    <property type="molecule type" value="Genomic_DNA"/>
</dbReference>
<dbReference type="Pfam" id="PF00085">
    <property type="entry name" value="Thioredoxin"/>
    <property type="match status" value="1"/>
</dbReference>
<dbReference type="PANTHER" id="PTHR45815:SF3">
    <property type="entry name" value="PROTEIN DISULFIDE-ISOMERASE A6"/>
    <property type="match status" value="1"/>
</dbReference>
<comment type="caution">
    <text evidence="4">The sequence shown here is derived from an EMBL/GenBank/DDBJ whole genome shotgun (WGS) entry which is preliminary data.</text>
</comment>
<evidence type="ECO:0000313" key="5">
    <source>
        <dbReference type="Proteomes" id="UP001057455"/>
    </source>
</evidence>
<feature type="chain" id="PRO_5040893487" evidence="2">
    <location>
        <begin position="20"/>
        <end position="224"/>
    </location>
</feature>
<feature type="signal peptide" evidence="2">
    <location>
        <begin position="1"/>
        <end position="19"/>
    </location>
</feature>